<dbReference type="EMBL" id="JAHOPC010000022">
    <property type="protein sequence ID" value="MBU8869018.1"/>
    <property type="molecule type" value="Genomic_DNA"/>
</dbReference>
<dbReference type="Proteomes" id="UP000824166">
    <property type="component" value="Unassembled WGS sequence"/>
</dbReference>
<dbReference type="PROSITE" id="PS00216">
    <property type="entry name" value="SUGAR_TRANSPORT_1"/>
    <property type="match status" value="1"/>
</dbReference>
<feature type="transmembrane region" description="Helical" evidence="6">
    <location>
        <begin position="319"/>
        <end position="337"/>
    </location>
</feature>
<keyword evidence="4 6" id="KW-0472">Membrane</keyword>
<reference evidence="8 9" key="1">
    <citation type="submission" date="2021-06" db="EMBL/GenBank/DDBJ databases">
        <authorList>
            <person name="Jeong J.W."/>
        </authorList>
    </citation>
    <scope>NUCLEOTIDE SEQUENCE [LARGE SCALE GENOMIC DNA]</scope>
    <source>
        <strain evidence="8 9">MMS21-TAE1-1</strain>
    </source>
</reference>
<evidence type="ECO:0000256" key="1">
    <source>
        <dbReference type="ARBA" id="ARBA00004141"/>
    </source>
</evidence>
<protein>
    <submittedName>
        <fullName evidence="8">MFS transporter</fullName>
    </submittedName>
</protein>
<keyword evidence="9" id="KW-1185">Reference proteome</keyword>
<proteinExistence type="predicted"/>
<comment type="caution">
    <text evidence="8">The sequence shown here is derived from an EMBL/GenBank/DDBJ whole genome shotgun (WGS) entry which is preliminary data.</text>
</comment>
<comment type="subcellular location">
    <subcellularLocation>
        <location evidence="1">Membrane</location>
        <topology evidence="1">Multi-pass membrane protein</topology>
    </subcellularLocation>
</comment>
<feature type="transmembrane region" description="Helical" evidence="6">
    <location>
        <begin position="173"/>
        <end position="194"/>
    </location>
</feature>
<feature type="transmembrane region" description="Helical" evidence="6">
    <location>
        <begin position="146"/>
        <end position="167"/>
    </location>
</feature>
<evidence type="ECO:0000256" key="5">
    <source>
        <dbReference type="SAM" id="MobiDB-lite"/>
    </source>
</evidence>
<organism evidence="8 9">
    <name type="scientific">Paenarthrobacter aromaticivorans</name>
    <dbReference type="NCBI Taxonomy" id="2849150"/>
    <lineage>
        <taxon>Bacteria</taxon>
        <taxon>Bacillati</taxon>
        <taxon>Actinomycetota</taxon>
        <taxon>Actinomycetes</taxon>
        <taxon>Micrococcales</taxon>
        <taxon>Micrococcaceae</taxon>
        <taxon>Paenarthrobacter</taxon>
    </lineage>
</organism>
<dbReference type="InterPro" id="IPR011701">
    <property type="entry name" value="MFS"/>
</dbReference>
<evidence type="ECO:0000256" key="6">
    <source>
        <dbReference type="SAM" id="Phobius"/>
    </source>
</evidence>
<dbReference type="PROSITE" id="PS50850">
    <property type="entry name" value="MFS"/>
    <property type="match status" value="1"/>
</dbReference>
<dbReference type="CDD" id="cd17365">
    <property type="entry name" value="MFS_PcaK_like"/>
    <property type="match status" value="1"/>
</dbReference>
<evidence type="ECO:0000313" key="8">
    <source>
        <dbReference type="EMBL" id="MBU8869018.1"/>
    </source>
</evidence>
<dbReference type="PROSITE" id="PS00217">
    <property type="entry name" value="SUGAR_TRANSPORT_2"/>
    <property type="match status" value="1"/>
</dbReference>
<evidence type="ECO:0000256" key="3">
    <source>
        <dbReference type="ARBA" id="ARBA00022989"/>
    </source>
</evidence>
<dbReference type="RefSeq" id="WP_216927252.1">
    <property type="nucleotide sequence ID" value="NZ_JAHOPC010000022.1"/>
</dbReference>
<feature type="transmembrane region" description="Helical" evidence="6">
    <location>
        <begin position="55"/>
        <end position="75"/>
    </location>
</feature>
<evidence type="ECO:0000313" key="9">
    <source>
        <dbReference type="Proteomes" id="UP000824166"/>
    </source>
</evidence>
<feature type="region of interest" description="Disordered" evidence="5">
    <location>
        <begin position="433"/>
        <end position="454"/>
    </location>
</feature>
<feature type="transmembrane region" description="Helical" evidence="6">
    <location>
        <begin position="87"/>
        <end position="107"/>
    </location>
</feature>
<feature type="transmembrane region" description="Helical" evidence="6">
    <location>
        <begin position="407"/>
        <end position="428"/>
    </location>
</feature>
<accession>A0ABS6IDN1</accession>
<keyword evidence="3 6" id="KW-1133">Transmembrane helix</keyword>
<feature type="domain" description="Major facilitator superfamily (MFS) profile" evidence="7">
    <location>
        <begin position="19"/>
        <end position="433"/>
    </location>
</feature>
<dbReference type="PANTHER" id="PTHR23508">
    <property type="entry name" value="CARBOXYLIC ACID TRANSPORTER PROTEIN HOMOLOG"/>
    <property type="match status" value="1"/>
</dbReference>
<gene>
    <name evidence="8" type="ORF">KSW38_22235</name>
</gene>
<feature type="transmembrane region" description="Helical" evidence="6">
    <location>
        <begin position="288"/>
        <end position="307"/>
    </location>
</feature>
<sequence length="454" mass="47792">MAATPVTNWNVPKRTTGLVLICCWLAILAEGYDVGVLGAVLPALAEYKQWNLSPLALGGLGSYALIGMLIGALFIGTLSDLVGRKKMLLASMVIFTLTQAGAAWAPTPELFGIFRLIGGLGMGGVIPVAAALTIEYSAPNRRSYNYGLMYSGYSLGIVAAALAAMFVLPVGGWRAVIAIGAAPIVLLPIIWKFLPESLEYLESKGRKTEAKALAAKLEIADYQPGATVAQPGSHTADPWWKTITTMFSRKYLRSTVFFWVSLFCGLVLVYGLNTWLPSIMKKAGYDLGSSLTFLLVFSLASAIGGLLLGRAADKYGKKLILVVFYILGGLGIMLLVFPNTMVVNLLFVAFAGVGSISTSLVLTGYIADYYPAKVRGTATGWALSFARLGAISGPLIGGWIAGSKLPFEANFAIFAGIAVVAAAAVAMIPKPTPEAPVTASSADPDDETAVVSAR</sequence>
<dbReference type="InterPro" id="IPR005829">
    <property type="entry name" value="Sugar_transporter_CS"/>
</dbReference>
<evidence type="ECO:0000256" key="2">
    <source>
        <dbReference type="ARBA" id="ARBA00022692"/>
    </source>
</evidence>
<keyword evidence="2 6" id="KW-0812">Transmembrane</keyword>
<feature type="transmembrane region" description="Helical" evidence="6">
    <location>
        <begin position="256"/>
        <end position="276"/>
    </location>
</feature>
<dbReference type="PANTHER" id="PTHR23508:SF10">
    <property type="entry name" value="CARBOXYLIC ACID TRANSPORTER PROTEIN HOMOLOG"/>
    <property type="match status" value="1"/>
</dbReference>
<feature type="transmembrane region" description="Helical" evidence="6">
    <location>
        <begin position="379"/>
        <end position="401"/>
    </location>
</feature>
<name>A0ABS6IDN1_9MICC</name>
<dbReference type="Pfam" id="PF07690">
    <property type="entry name" value="MFS_1"/>
    <property type="match status" value="1"/>
</dbReference>
<evidence type="ECO:0000256" key="4">
    <source>
        <dbReference type="ARBA" id="ARBA00023136"/>
    </source>
</evidence>
<feature type="transmembrane region" description="Helical" evidence="6">
    <location>
        <begin position="343"/>
        <end position="367"/>
    </location>
</feature>
<feature type="transmembrane region" description="Helical" evidence="6">
    <location>
        <begin position="113"/>
        <end position="134"/>
    </location>
</feature>
<dbReference type="InterPro" id="IPR020846">
    <property type="entry name" value="MFS_dom"/>
</dbReference>
<evidence type="ECO:0000259" key="7">
    <source>
        <dbReference type="PROSITE" id="PS50850"/>
    </source>
</evidence>